<dbReference type="OMA" id="MKINIMG"/>
<organism evidence="3 4">
    <name type="scientific">Marchantia polymorpha</name>
    <name type="common">Common liverwort</name>
    <name type="synonym">Marchantia aquatica</name>
    <dbReference type="NCBI Taxonomy" id="3197"/>
    <lineage>
        <taxon>Eukaryota</taxon>
        <taxon>Viridiplantae</taxon>
        <taxon>Streptophyta</taxon>
        <taxon>Embryophyta</taxon>
        <taxon>Marchantiophyta</taxon>
        <taxon>Marchantiopsida</taxon>
        <taxon>Marchantiidae</taxon>
        <taxon>Marchantiales</taxon>
        <taxon>Marchantiaceae</taxon>
        <taxon>Marchantia</taxon>
    </lineage>
</organism>
<proteinExistence type="predicted"/>
<feature type="chain" id="PRO_5015333265" description="DUF642 domain-containing protein" evidence="1">
    <location>
        <begin position="24"/>
        <end position="429"/>
    </location>
</feature>
<dbReference type="Pfam" id="PF04862">
    <property type="entry name" value="DUF642"/>
    <property type="match status" value="1"/>
</dbReference>
<evidence type="ECO:0000259" key="2">
    <source>
        <dbReference type="Pfam" id="PF04862"/>
    </source>
</evidence>
<feature type="signal peptide" evidence="1">
    <location>
        <begin position="1"/>
        <end position="23"/>
    </location>
</feature>
<protein>
    <recommendedName>
        <fullName evidence="2">DUF642 domain-containing protein</fullName>
    </recommendedName>
</protein>
<gene>
    <name evidence="3" type="ORF">MARPO_0073s0061</name>
</gene>
<evidence type="ECO:0000256" key="1">
    <source>
        <dbReference type="SAM" id="SignalP"/>
    </source>
</evidence>
<accession>A0A2R6WMV9</accession>
<dbReference type="Gramene" id="Mp5g18800.1">
    <property type="protein sequence ID" value="Mp5g18800.1.cds1"/>
    <property type="gene ID" value="Mp5g18800"/>
</dbReference>
<dbReference type="InterPro" id="IPR006946">
    <property type="entry name" value="DGR2-like_dom"/>
</dbReference>
<dbReference type="EMBL" id="KZ772745">
    <property type="protein sequence ID" value="PTQ35187.1"/>
    <property type="molecule type" value="Genomic_DNA"/>
</dbReference>
<evidence type="ECO:0000313" key="3">
    <source>
        <dbReference type="EMBL" id="PTQ35187.1"/>
    </source>
</evidence>
<keyword evidence="1" id="KW-0732">Signal</keyword>
<evidence type="ECO:0000313" key="4">
    <source>
        <dbReference type="Proteomes" id="UP000244005"/>
    </source>
</evidence>
<sequence>MRGWGWAPTSLLLLLLLAAMLLSSDVAVGDPANLVLNGDFEIEFFNWGLFPQMDVLVDGTMNMVPFFSVVSGGVQIVNGLEYIAPAWEPGNFMMHLNCWLGPGVIKTTPLATPRWGATYNLTFDIADNPDGGPLTKSVAVRILVNDQKSGDPIPWFNVSNPEAQRSSIIWEKVSFVFVGTGESTTIVFESLTPGSFGCLIDNINVRLVNLLDNGSFDRLQPPGLVRSDITFYNVVKAPSSIITNWAVTAGAIKWSGNERWQSSTDESFYLLDMNADGLSGTIVSGKVTLLVGQTYTILYDSAANPDSTLPVKGVLLLDVSGVESGDSVASKSINIDGTGFSQFSIGWRTEKLEFVARETQVYLTFSSKIQGDLGPLLDNVNIYRQAKVGAYSQRGVYSVLASRAVVGAARHPCTAIWLSICVVIVALWT</sequence>
<feature type="domain" description="DUF642" evidence="2">
    <location>
        <begin position="209"/>
        <end position="382"/>
    </location>
</feature>
<dbReference type="AlphaFoldDB" id="A0A2R6WMV9"/>
<keyword evidence="4" id="KW-1185">Reference proteome</keyword>
<reference evidence="4" key="1">
    <citation type="journal article" date="2017" name="Cell">
        <title>Insights into land plant evolution garnered from the Marchantia polymorpha genome.</title>
        <authorList>
            <person name="Bowman J.L."/>
            <person name="Kohchi T."/>
            <person name="Yamato K.T."/>
            <person name="Jenkins J."/>
            <person name="Shu S."/>
            <person name="Ishizaki K."/>
            <person name="Yamaoka S."/>
            <person name="Nishihama R."/>
            <person name="Nakamura Y."/>
            <person name="Berger F."/>
            <person name="Adam C."/>
            <person name="Aki S.S."/>
            <person name="Althoff F."/>
            <person name="Araki T."/>
            <person name="Arteaga-Vazquez M.A."/>
            <person name="Balasubrmanian S."/>
            <person name="Barry K."/>
            <person name="Bauer D."/>
            <person name="Boehm C.R."/>
            <person name="Briginshaw L."/>
            <person name="Caballero-Perez J."/>
            <person name="Catarino B."/>
            <person name="Chen F."/>
            <person name="Chiyoda S."/>
            <person name="Chovatia M."/>
            <person name="Davies K.M."/>
            <person name="Delmans M."/>
            <person name="Demura T."/>
            <person name="Dierschke T."/>
            <person name="Dolan L."/>
            <person name="Dorantes-Acosta A.E."/>
            <person name="Eklund D.M."/>
            <person name="Florent S.N."/>
            <person name="Flores-Sandoval E."/>
            <person name="Fujiyama A."/>
            <person name="Fukuzawa H."/>
            <person name="Galik B."/>
            <person name="Grimanelli D."/>
            <person name="Grimwood J."/>
            <person name="Grossniklaus U."/>
            <person name="Hamada T."/>
            <person name="Haseloff J."/>
            <person name="Hetherington A.J."/>
            <person name="Higo A."/>
            <person name="Hirakawa Y."/>
            <person name="Hundley H.N."/>
            <person name="Ikeda Y."/>
            <person name="Inoue K."/>
            <person name="Inoue S.I."/>
            <person name="Ishida S."/>
            <person name="Jia Q."/>
            <person name="Kakita M."/>
            <person name="Kanazawa T."/>
            <person name="Kawai Y."/>
            <person name="Kawashima T."/>
            <person name="Kennedy M."/>
            <person name="Kinose K."/>
            <person name="Kinoshita T."/>
            <person name="Kohara Y."/>
            <person name="Koide E."/>
            <person name="Komatsu K."/>
            <person name="Kopischke S."/>
            <person name="Kubo M."/>
            <person name="Kyozuka J."/>
            <person name="Lagercrantz U."/>
            <person name="Lin S.S."/>
            <person name="Lindquist E."/>
            <person name="Lipzen A.M."/>
            <person name="Lu C.W."/>
            <person name="De Luna E."/>
            <person name="Martienssen R.A."/>
            <person name="Minamino N."/>
            <person name="Mizutani M."/>
            <person name="Mizutani M."/>
            <person name="Mochizuki N."/>
            <person name="Monte I."/>
            <person name="Mosher R."/>
            <person name="Nagasaki H."/>
            <person name="Nakagami H."/>
            <person name="Naramoto S."/>
            <person name="Nishitani K."/>
            <person name="Ohtani M."/>
            <person name="Okamoto T."/>
            <person name="Okumura M."/>
            <person name="Phillips J."/>
            <person name="Pollak B."/>
            <person name="Reinders A."/>
            <person name="Rovekamp M."/>
            <person name="Sano R."/>
            <person name="Sawa S."/>
            <person name="Schmid M.W."/>
            <person name="Shirakawa M."/>
            <person name="Solano R."/>
            <person name="Spunde A."/>
            <person name="Suetsugu N."/>
            <person name="Sugano S."/>
            <person name="Sugiyama A."/>
            <person name="Sun R."/>
            <person name="Suzuki Y."/>
            <person name="Takenaka M."/>
            <person name="Takezawa D."/>
            <person name="Tomogane H."/>
            <person name="Tsuzuki M."/>
            <person name="Ueda T."/>
            <person name="Umeda M."/>
            <person name="Ward J.M."/>
            <person name="Watanabe Y."/>
            <person name="Yazaki K."/>
            <person name="Yokoyama R."/>
            <person name="Yoshitake Y."/>
            <person name="Yotsui I."/>
            <person name="Zachgo S."/>
            <person name="Schmutz J."/>
        </authorList>
    </citation>
    <scope>NUCLEOTIDE SEQUENCE [LARGE SCALE GENOMIC DNA]</scope>
    <source>
        <strain evidence="4">Tak-1</strain>
    </source>
</reference>
<dbReference type="Proteomes" id="UP000244005">
    <property type="component" value="Unassembled WGS sequence"/>
</dbReference>
<dbReference type="OrthoDB" id="1884965at2759"/>
<name>A0A2R6WMV9_MARPO</name>